<dbReference type="SUPFAM" id="SSF53448">
    <property type="entry name" value="Nucleotide-diphospho-sugar transferases"/>
    <property type="match status" value="1"/>
</dbReference>
<dbReference type="Gene3D" id="3.90.550.10">
    <property type="entry name" value="Spore Coat Polysaccharide Biosynthesis Protein SpsA, Chain A"/>
    <property type="match status" value="1"/>
</dbReference>
<keyword evidence="3" id="KW-1185">Reference proteome</keyword>
<name>A0A328WMU5_9FLAO</name>
<dbReference type="CDD" id="cd00761">
    <property type="entry name" value="Glyco_tranf_GTA_type"/>
    <property type="match status" value="1"/>
</dbReference>
<dbReference type="PANTHER" id="PTHR22916">
    <property type="entry name" value="GLYCOSYLTRANSFERASE"/>
    <property type="match status" value="1"/>
</dbReference>
<dbReference type="Pfam" id="PF00535">
    <property type="entry name" value="Glycos_transf_2"/>
    <property type="match status" value="1"/>
</dbReference>
<sequence>MNECAKCMMKKISIISPVYNGATFLPSFIKKLVEFTFQDFEIIFVDNNSSDDSVQILQTELSKTKLDYKILYESNQGSGYARNNGIKNAIGKYITFIDCDDHIHPQKLKEDVRIMEEFDVDYVLCRTQRTYTDGRTLMQPLEGLEVGMIDPPKAGLIWLSNFFFLQGPGAILAKREVINFLGGFHTSKTGQDAFLYIRLGLYSKGYYYDKVYNFYLRHAASTISKRNKEKDGIVLSYFNLRKNLFSDDIVNDNSKAMNILKRQLNGDLFRLHSSGYSLSELTNDSRLEKLELNVILFNKFSLFLNKIVPNIKYNPFYRIWLRIK</sequence>
<dbReference type="GO" id="GO:0016758">
    <property type="term" value="F:hexosyltransferase activity"/>
    <property type="evidence" value="ECO:0007669"/>
    <property type="project" value="UniProtKB-ARBA"/>
</dbReference>
<protein>
    <submittedName>
        <fullName evidence="2">Glycosyltransferase involved in cell wall biosynthesis</fullName>
    </submittedName>
</protein>
<dbReference type="Proteomes" id="UP000249518">
    <property type="component" value="Unassembled WGS sequence"/>
</dbReference>
<accession>A0A328WMU5</accession>
<feature type="domain" description="Glycosyltransferase 2-like" evidence="1">
    <location>
        <begin position="13"/>
        <end position="145"/>
    </location>
</feature>
<evidence type="ECO:0000259" key="1">
    <source>
        <dbReference type="Pfam" id="PF00535"/>
    </source>
</evidence>
<evidence type="ECO:0000313" key="3">
    <source>
        <dbReference type="Proteomes" id="UP000249518"/>
    </source>
</evidence>
<dbReference type="EMBL" id="QLSV01000016">
    <property type="protein sequence ID" value="RAR46605.1"/>
    <property type="molecule type" value="Genomic_DNA"/>
</dbReference>
<proteinExistence type="predicted"/>
<keyword evidence="2" id="KW-0808">Transferase</keyword>
<organism evidence="2 3">
    <name type="scientific">Flavobacterium lacus</name>
    <dbReference type="NCBI Taxonomy" id="1353778"/>
    <lineage>
        <taxon>Bacteria</taxon>
        <taxon>Pseudomonadati</taxon>
        <taxon>Bacteroidota</taxon>
        <taxon>Flavobacteriia</taxon>
        <taxon>Flavobacteriales</taxon>
        <taxon>Flavobacteriaceae</taxon>
        <taxon>Flavobacterium</taxon>
    </lineage>
</organism>
<gene>
    <name evidence="2" type="ORF">B0I10_1168</name>
</gene>
<dbReference type="InterPro" id="IPR001173">
    <property type="entry name" value="Glyco_trans_2-like"/>
</dbReference>
<reference evidence="2 3" key="1">
    <citation type="submission" date="2018-06" db="EMBL/GenBank/DDBJ databases">
        <title>Genomic Encyclopedia of Type Strains, Phase III (KMG-III): the genomes of soil and plant-associated and newly described type strains.</title>
        <authorList>
            <person name="Whitman W."/>
        </authorList>
    </citation>
    <scope>NUCLEOTIDE SEQUENCE [LARGE SCALE GENOMIC DNA]</scope>
    <source>
        <strain evidence="2 3">CGMCC 1.12504</strain>
    </source>
</reference>
<comment type="caution">
    <text evidence="2">The sequence shown here is derived from an EMBL/GenBank/DDBJ whole genome shotgun (WGS) entry which is preliminary data.</text>
</comment>
<evidence type="ECO:0000313" key="2">
    <source>
        <dbReference type="EMBL" id="RAR46605.1"/>
    </source>
</evidence>
<dbReference type="InterPro" id="IPR029044">
    <property type="entry name" value="Nucleotide-diphossugar_trans"/>
</dbReference>
<dbReference type="AlphaFoldDB" id="A0A328WMU5"/>